<protein>
    <submittedName>
        <fullName evidence="6">MarR family transcriptional regulator</fullName>
    </submittedName>
</protein>
<proteinExistence type="predicted"/>
<dbReference type="RefSeq" id="WP_132819712.1">
    <property type="nucleotide sequence ID" value="NZ_SMKI01000238.1"/>
</dbReference>
<name>A0A4R4T6C3_9ACTN</name>
<reference evidence="6 7" key="1">
    <citation type="submission" date="2019-03" db="EMBL/GenBank/DDBJ databases">
        <title>Draft genome sequences of novel Actinobacteria.</title>
        <authorList>
            <person name="Sahin N."/>
            <person name="Ay H."/>
            <person name="Saygin H."/>
        </authorList>
    </citation>
    <scope>NUCLEOTIDE SEQUENCE [LARGE SCALE GENOMIC DNA]</scope>
    <source>
        <strain evidence="6 7">DSM 41900</strain>
    </source>
</reference>
<dbReference type="PROSITE" id="PS51118">
    <property type="entry name" value="HTH_HXLR"/>
    <property type="match status" value="1"/>
</dbReference>
<comment type="caution">
    <text evidence="6">The sequence shown here is derived from an EMBL/GenBank/DDBJ whole genome shotgun (WGS) entry which is preliminary data.</text>
</comment>
<keyword evidence="1" id="KW-0805">Transcription regulation</keyword>
<evidence type="ECO:0000256" key="4">
    <source>
        <dbReference type="SAM" id="MobiDB-lite"/>
    </source>
</evidence>
<dbReference type="InterPro" id="IPR036388">
    <property type="entry name" value="WH-like_DNA-bd_sf"/>
</dbReference>
<dbReference type="InterPro" id="IPR011991">
    <property type="entry name" value="ArsR-like_HTH"/>
</dbReference>
<evidence type="ECO:0000259" key="5">
    <source>
        <dbReference type="PROSITE" id="PS51118"/>
    </source>
</evidence>
<dbReference type="Gene3D" id="1.10.10.10">
    <property type="entry name" value="Winged helix-like DNA-binding domain superfamily/Winged helix DNA-binding domain"/>
    <property type="match status" value="1"/>
</dbReference>
<evidence type="ECO:0000256" key="1">
    <source>
        <dbReference type="ARBA" id="ARBA00023015"/>
    </source>
</evidence>
<keyword evidence="7" id="KW-1185">Reference proteome</keyword>
<evidence type="ECO:0000313" key="7">
    <source>
        <dbReference type="Proteomes" id="UP000295345"/>
    </source>
</evidence>
<dbReference type="InterPro" id="IPR002577">
    <property type="entry name" value="HTH_HxlR"/>
</dbReference>
<organism evidence="6 7">
    <name type="scientific">Streptomyces hainanensis</name>
    <dbReference type="NCBI Taxonomy" id="402648"/>
    <lineage>
        <taxon>Bacteria</taxon>
        <taxon>Bacillati</taxon>
        <taxon>Actinomycetota</taxon>
        <taxon>Actinomycetes</taxon>
        <taxon>Kitasatosporales</taxon>
        <taxon>Streptomycetaceae</taxon>
        <taxon>Streptomyces</taxon>
    </lineage>
</organism>
<keyword evidence="3" id="KW-0804">Transcription</keyword>
<dbReference type="InterPro" id="IPR036390">
    <property type="entry name" value="WH_DNA-bd_sf"/>
</dbReference>
<dbReference type="PANTHER" id="PTHR33204:SF37">
    <property type="entry name" value="HTH-TYPE TRANSCRIPTIONAL REGULATOR YODB"/>
    <property type="match status" value="1"/>
</dbReference>
<dbReference type="AlphaFoldDB" id="A0A4R4T6C3"/>
<evidence type="ECO:0000256" key="3">
    <source>
        <dbReference type="ARBA" id="ARBA00023163"/>
    </source>
</evidence>
<dbReference type="Proteomes" id="UP000295345">
    <property type="component" value="Unassembled WGS sequence"/>
</dbReference>
<dbReference type="Pfam" id="PF01638">
    <property type="entry name" value="HxlR"/>
    <property type="match status" value="1"/>
</dbReference>
<accession>A0A4R4T6C3</accession>
<evidence type="ECO:0000313" key="6">
    <source>
        <dbReference type="EMBL" id="TDC72621.1"/>
    </source>
</evidence>
<sequence>MSINRWQSLAPVQIERAELAASTLKPRWSMWVLQTLEHNGPMRLTDLCNALPGLQPSAASSVINRLRGQGLITRTPSGRSVHYGLGDAANGLQPVHRTLASWWQAHLSINAPVARAEQVERGLGHLPLPATFAICKSLADRGPQTATDVGWHLDWPMATSSFYSRIAMLRHRGLIAPTGDRIGKAELLSLTPRALSLSDVVEALDDFQRHRAPASVVPTATPPYRPADLFSHLPTTPAPMPRPLAGRRPR</sequence>
<dbReference type="OrthoDB" id="4302401at2"/>
<dbReference type="CDD" id="cd00090">
    <property type="entry name" value="HTH_ARSR"/>
    <property type="match status" value="1"/>
</dbReference>
<dbReference type="PANTHER" id="PTHR33204">
    <property type="entry name" value="TRANSCRIPTIONAL REGULATOR, MARR FAMILY"/>
    <property type="match status" value="1"/>
</dbReference>
<dbReference type="EMBL" id="SMKI01000238">
    <property type="protein sequence ID" value="TDC72621.1"/>
    <property type="molecule type" value="Genomic_DNA"/>
</dbReference>
<gene>
    <name evidence="6" type="ORF">E1283_21285</name>
</gene>
<feature type="domain" description="HTH hxlR-type" evidence="5">
    <location>
        <begin position="10"/>
        <end position="111"/>
    </location>
</feature>
<dbReference type="GO" id="GO:0003677">
    <property type="term" value="F:DNA binding"/>
    <property type="evidence" value="ECO:0007669"/>
    <property type="project" value="UniProtKB-KW"/>
</dbReference>
<feature type="region of interest" description="Disordered" evidence="4">
    <location>
        <begin position="226"/>
        <end position="250"/>
    </location>
</feature>
<evidence type="ECO:0000256" key="2">
    <source>
        <dbReference type="ARBA" id="ARBA00023125"/>
    </source>
</evidence>
<dbReference type="SUPFAM" id="SSF46785">
    <property type="entry name" value="Winged helix' DNA-binding domain"/>
    <property type="match status" value="1"/>
</dbReference>
<keyword evidence="2" id="KW-0238">DNA-binding</keyword>